<organism evidence="1 2">
    <name type="scientific">Trichoderma ghanense</name>
    <dbReference type="NCBI Taxonomy" id="65468"/>
    <lineage>
        <taxon>Eukaryota</taxon>
        <taxon>Fungi</taxon>
        <taxon>Dikarya</taxon>
        <taxon>Ascomycota</taxon>
        <taxon>Pezizomycotina</taxon>
        <taxon>Sordariomycetes</taxon>
        <taxon>Hypocreomycetidae</taxon>
        <taxon>Hypocreales</taxon>
        <taxon>Hypocreaceae</taxon>
        <taxon>Trichoderma</taxon>
    </lineage>
</organism>
<dbReference type="Proteomes" id="UP001642720">
    <property type="component" value="Unassembled WGS sequence"/>
</dbReference>
<evidence type="ECO:0000313" key="1">
    <source>
        <dbReference type="EMBL" id="TFB05727.1"/>
    </source>
</evidence>
<dbReference type="EMBL" id="PPTA01000002">
    <property type="protein sequence ID" value="TFB05727.1"/>
    <property type="molecule type" value="Genomic_DNA"/>
</dbReference>
<name>A0ABY2HDF6_9HYPO</name>
<dbReference type="RefSeq" id="XP_073561928.1">
    <property type="nucleotide sequence ID" value="XM_073698896.1"/>
</dbReference>
<reference evidence="1 2" key="1">
    <citation type="submission" date="2018-01" db="EMBL/GenBank/DDBJ databases">
        <title>Genome characterization of the sugarcane-associated fungus Trichoderma ghanense CCMA-1212 and their application in lignocelulose bioconversion.</title>
        <authorList>
            <person name="Steindorff A.S."/>
            <person name="Mendes T.D."/>
            <person name="Vilela E.S.D."/>
            <person name="Rodrigues D.S."/>
            <person name="Formighieri E.F."/>
            <person name="Melo I.S."/>
            <person name="Favaro L.C.L."/>
        </authorList>
    </citation>
    <scope>NUCLEOTIDE SEQUENCE [LARGE SCALE GENOMIC DNA]</scope>
    <source>
        <strain evidence="1 2">CCMA-1212</strain>
    </source>
</reference>
<sequence length="70" mass="7251">MSLAVNRSSSGPSPALLLKAGIGPEPLLSVSTVYGGSGRCQVPQQSLPQQATVFVTAPGERWTMPWAGAR</sequence>
<comment type="caution">
    <text evidence="1">The sequence shown here is derived from an EMBL/GenBank/DDBJ whole genome shotgun (WGS) entry which is preliminary data.</text>
</comment>
<dbReference type="GeneID" id="300573346"/>
<accession>A0ABY2HDF6</accession>
<evidence type="ECO:0000313" key="2">
    <source>
        <dbReference type="Proteomes" id="UP001642720"/>
    </source>
</evidence>
<keyword evidence="2" id="KW-1185">Reference proteome</keyword>
<proteinExistence type="predicted"/>
<protein>
    <submittedName>
        <fullName evidence="1">Uncharacterized protein</fullName>
    </submittedName>
</protein>
<gene>
    <name evidence="1" type="ORF">CCMA1212_001472</name>
</gene>